<feature type="domain" description="Methyltransferase" evidence="1">
    <location>
        <begin position="15"/>
        <end position="109"/>
    </location>
</feature>
<evidence type="ECO:0000313" key="3">
    <source>
        <dbReference type="Proteomes" id="UP000008495"/>
    </source>
</evidence>
<dbReference type="Gene3D" id="3.40.50.150">
    <property type="entry name" value="Vaccinia Virus protein VP39"/>
    <property type="match status" value="1"/>
</dbReference>
<gene>
    <name evidence="2" type="ORF">AUCHE_05_00580</name>
</gene>
<dbReference type="InterPro" id="IPR041698">
    <property type="entry name" value="Methyltransf_25"/>
</dbReference>
<dbReference type="PANTHER" id="PTHR43464">
    <property type="entry name" value="METHYLTRANSFERASE"/>
    <property type="match status" value="1"/>
</dbReference>
<reference evidence="2 3" key="1">
    <citation type="submission" date="2012-08" db="EMBL/GenBank/DDBJ databases">
        <title>Whole genome shotgun sequence of Austwickia chelonae NBRC 105200.</title>
        <authorList>
            <person name="Yoshida I."/>
            <person name="Hosoyama A."/>
            <person name="Tsuchikane K."/>
            <person name="Katsumata H."/>
            <person name="Ando Y."/>
            <person name="Ohji S."/>
            <person name="Hamada M."/>
            <person name="Tamura T."/>
            <person name="Yamazoe A."/>
            <person name="Yamazaki S."/>
            <person name="Fujita N."/>
        </authorList>
    </citation>
    <scope>NUCLEOTIDE SEQUENCE [LARGE SCALE GENOMIC DNA]</scope>
    <source>
        <strain evidence="2 3">NBRC 105200</strain>
    </source>
</reference>
<sequence length="181" mass="18585">MAALVHGLTGEGSRVLDAGCGVGGVAAVLAGLGHQVMGVDVDLEALRVAAEEVPRVPFWLSDLADLDVPQAALAGGFDVVLLADVVPRLRPGIVGAVMGQLVGVCRPGGSVVAGFAADPGTVVEYEGACRSVGLVAGDRWSGWSGEVFSPGSRYVVAVHHRPVVREQGPRAGWWARLFGAR</sequence>
<dbReference type="CDD" id="cd02440">
    <property type="entry name" value="AdoMet_MTases"/>
    <property type="match status" value="1"/>
</dbReference>
<dbReference type="Proteomes" id="UP000008495">
    <property type="component" value="Unassembled WGS sequence"/>
</dbReference>
<dbReference type="EMBL" id="BAGZ01000005">
    <property type="protein sequence ID" value="GAB77153.1"/>
    <property type="molecule type" value="Genomic_DNA"/>
</dbReference>
<dbReference type="GO" id="GO:0010420">
    <property type="term" value="F:polyprenyldihydroxybenzoate methyltransferase activity"/>
    <property type="evidence" value="ECO:0007669"/>
    <property type="project" value="TreeGrafter"/>
</dbReference>
<evidence type="ECO:0000313" key="2">
    <source>
        <dbReference type="EMBL" id="GAB77153.1"/>
    </source>
</evidence>
<protein>
    <recommendedName>
        <fullName evidence="1">Methyltransferase domain-containing protein</fullName>
    </recommendedName>
</protein>
<name>K6V4S0_9MICO</name>
<dbReference type="SUPFAM" id="SSF53335">
    <property type="entry name" value="S-adenosyl-L-methionine-dependent methyltransferases"/>
    <property type="match status" value="1"/>
</dbReference>
<keyword evidence="3" id="KW-1185">Reference proteome</keyword>
<dbReference type="eggNOG" id="COG2227">
    <property type="taxonomic scope" value="Bacteria"/>
</dbReference>
<dbReference type="Pfam" id="PF13649">
    <property type="entry name" value="Methyltransf_25"/>
    <property type="match status" value="1"/>
</dbReference>
<dbReference type="InterPro" id="IPR029063">
    <property type="entry name" value="SAM-dependent_MTases_sf"/>
</dbReference>
<comment type="caution">
    <text evidence="2">The sequence shown here is derived from an EMBL/GenBank/DDBJ whole genome shotgun (WGS) entry which is preliminary data.</text>
</comment>
<dbReference type="AlphaFoldDB" id="K6V4S0"/>
<accession>K6V4S0</accession>
<organism evidence="2 3">
    <name type="scientific">Austwickia chelonae NBRC 105200</name>
    <dbReference type="NCBI Taxonomy" id="1184607"/>
    <lineage>
        <taxon>Bacteria</taxon>
        <taxon>Bacillati</taxon>
        <taxon>Actinomycetota</taxon>
        <taxon>Actinomycetes</taxon>
        <taxon>Micrococcales</taxon>
        <taxon>Dermatophilaceae</taxon>
        <taxon>Austwickia</taxon>
    </lineage>
</organism>
<proteinExistence type="predicted"/>
<dbReference type="STRING" id="100225.SAMN05421595_0968"/>
<dbReference type="PANTHER" id="PTHR43464:SF23">
    <property type="entry name" value="JUVENILE HORMONE ACID O-METHYLTRANSFERASE"/>
    <property type="match status" value="1"/>
</dbReference>
<evidence type="ECO:0000259" key="1">
    <source>
        <dbReference type="Pfam" id="PF13649"/>
    </source>
</evidence>